<protein>
    <recommendedName>
        <fullName evidence="2">DUF5777 domain-containing protein</fullName>
    </recommendedName>
</protein>
<gene>
    <name evidence="3" type="ORF">JN11_02894</name>
</gene>
<dbReference type="EMBL" id="VLLI01000008">
    <property type="protein sequence ID" value="TWI98706.1"/>
    <property type="molecule type" value="Genomic_DNA"/>
</dbReference>
<evidence type="ECO:0000256" key="1">
    <source>
        <dbReference type="SAM" id="SignalP"/>
    </source>
</evidence>
<sequence length="312" mass="34667">MKKYIILFSLLLSGSALMAQKTDTTKLKKTDAADSLLNAISTDNKPENVVIFKATRLILSQSTELTKKKNLNFLIIHRFGDFAGKNGGGQLYYGLDDIADVYIGFEYGISNNLNIDIGRTTIGGLADLELKYAILHQKTDNSSPIAITLIGEGGLRPYGFVTYTTFGDRLSYFAQAIFARKFSSAFSLQIAPSYVRDNEPMPNIAGNEQQFISLSATAVIKISKHMGFVVDYAHPFSSFRQNNSNFVDPLGFGLQMETGGHVFTINITNARAVDEINYLNDTESKFSKGQYRIGFTISRIFDFNSRSKDKQE</sequence>
<organism evidence="3 4">
    <name type="scientific">Mucilaginibacter frigoritolerans</name>
    <dbReference type="NCBI Taxonomy" id="652788"/>
    <lineage>
        <taxon>Bacteria</taxon>
        <taxon>Pseudomonadati</taxon>
        <taxon>Bacteroidota</taxon>
        <taxon>Sphingobacteriia</taxon>
        <taxon>Sphingobacteriales</taxon>
        <taxon>Sphingobacteriaceae</taxon>
        <taxon>Mucilaginibacter</taxon>
    </lineage>
</organism>
<dbReference type="RefSeq" id="WP_144913585.1">
    <property type="nucleotide sequence ID" value="NZ_VLLI01000008.1"/>
</dbReference>
<dbReference type="InterPro" id="IPR045916">
    <property type="entry name" value="DUF5777"/>
</dbReference>
<evidence type="ECO:0000259" key="2">
    <source>
        <dbReference type="Pfam" id="PF19089"/>
    </source>
</evidence>
<evidence type="ECO:0000313" key="3">
    <source>
        <dbReference type="EMBL" id="TWI98706.1"/>
    </source>
</evidence>
<dbReference type="Pfam" id="PF19089">
    <property type="entry name" value="DUF5777"/>
    <property type="match status" value="1"/>
</dbReference>
<keyword evidence="4" id="KW-1185">Reference proteome</keyword>
<feature type="signal peptide" evidence="1">
    <location>
        <begin position="1"/>
        <end position="18"/>
    </location>
</feature>
<reference evidence="3 4" key="1">
    <citation type="submission" date="2019-07" db="EMBL/GenBank/DDBJ databases">
        <title>Genomic Encyclopedia of Archaeal and Bacterial Type Strains, Phase II (KMG-II): from individual species to whole genera.</title>
        <authorList>
            <person name="Goeker M."/>
        </authorList>
    </citation>
    <scope>NUCLEOTIDE SEQUENCE [LARGE SCALE GENOMIC DNA]</scope>
    <source>
        <strain evidence="3 4">ATCC BAA-1854</strain>
    </source>
</reference>
<proteinExistence type="predicted"/>
<dbReference type="AlphaFoldDB" id="A0A562U034"/>
<name>A0A562U034_9SPHI</name>
<feature type="chain" id="PRO_5022054354" description="DUF5777 domain-containing protein" evidence="1">
    <location>
        <begin position="19"/>
        <end position="312"/>
    </location>
</feature>
<keyword evidence="1" id="KW-0732">Signal</keyword>
<dbReference type="OrthoDB" id="1117410at2"/>
<comment type="caution">
    <text evidence="3">The sequence shown here is derived from an EMBL/GenBank/DDBJ whole genome shotgun (WGS) entry which is preliminary data.</text>
</comment>
<accession>A0A562U034</accession>
<evidence type="ECO:0000313" key="4">
    <source>
        <dbReference type="Proteomes" id="UP000317010"/>
    </source>
</evidence>
<dbReference type="Proteomes" id="UP000317010">
    <property type="component" value="Unassembled WGS sequence"/>
</dbReference>
<feature type="domain" description="DUF5777" evidence="2">
    <location>
        <begin position="52"/>
        <end position="301"/>
    </location>
</feature>